<evidence type="ECO:0000313" key="2">
    <source>
        <dbReference type="EMBL" id="PUZ25639.1"/>
    </source>
</evidence>
<dbReference type="Gene3D" id="3.40.630.30">
    <property type="match status" value="1"/>
</dbReference>
<protein>
    <submittedName>
        <fullName evidence="2">GNAT family N-acetyltransferase</fullName>
    </submittedName>
</protein>
<dbReference type="SUPFAM" id="SSF55729">
    <property type="entry name" value="Acyl-CoA N-acyltransferases (Nat)"/>
    <property type="match status" value="1"/>
</dbReference>
<proteinExistence type="predicted"/>
<evidence type="ECO:0000313" key="3">
    <source>
        <dbReference type="Proteomes" id="UP000244450"/>
    </source>
</evidence>
<name>A0A2T7BH83_9BACT</name>
<dbReference type="RefSeq" id="WP_108688264.1">
    <property type="nucleotide sequence ID" value="NZ_QCYK01000002.1"/>
</dbReference>
<dbReference type="PROSITE" id="PS51186">
    <property type="entry name" value="GNAT"/>
    <property type="match status" value="1"/>
</dbReference>
<dbReference type="InterPro" id="IPR016181">
    <property type="entry name" value="Acyl_CoA_acyltransferase"/>
</dbReference>
<evidence type="ECO:0000259" key="1">
    <source>
        <dbReference type="PROSITE" id="PS51186"/>
    </source>
</evidence>
<dbReference type="OrthoDB" id="9805924at2"/>
<dbReference type="InterPro" id="IPR000182">
    <property type="entry name" value="GNAT_dom"/>
</dbReference>
<gene>
    <name evidence="2" type="ORF">DCC81_15315</name>
</gene>
<sequence length="141" mass="15870">MENVQYARTAEQIAACWLPIQALRPHLDAATFVQVIQEMMETGYQLIYIADAGKPVAIAGFREEHKLVSGKTIYIDDLSTLASHRGRGLGGRLLDFIHTLARQQGKDGVYLDSGHQRHDAHRLYLNKGYTITAHHFTNKNL</sequence>
<accession>A0A2T7BH83</accession>
<dbReference type="GO" id="GO:0016747">
    <property type="term" value="F:acyltransferase activity, transferring groups other than amino-acyl groups"/>
    <property type="evidence" value="ECO:0007669"/>
    <property type="project" value="InterPro"/>
</dbReference>
<dbReference type="Pfam" id="PF00583">
    <property type="entry name" value="Acetyltransf_1"/>
    <property type="match status" value="1"/>
</dbReference>
<organism evidence="2 3">
    <name type="scientific">Chitinophaga parva</name>
    <dbReference type="NCBI Taxonomy" id="2169414"/>
    <lineage>
        <taxon>Bacteria</taxon>
        <taxon>Pseudomonadati</taxon>
        <taxon>Bacteroidota</taxon>
        <taxon>Chitinophagia</taxon>
        <taxon>Chitinophagales</taxon>
        <taxon>Chitinophagaceae</taxon>
        <taxon>Chitinophaga</taxon>
    </lineage>
</organism>
<comment type="caution">
    <text evidence="2">The sequence shown here is derived from an EMBL/GenBank/DDBJ whole genome shotgun (WGS) entry which is preliminary data.</text>
</comment>
<dbReference type="EMBL" id="QCYK01000002">
    <property type="protein sequence ID" value="PUZ25639.1"/>
    <property type="molecule type" value="Genomic_DNA"/>
</dbReference>
<keyword evidence="3" id="KW-1185">Reference proteome</keyword>
<feature type="domain" description="N-acetyltransferase" evidence="1">
    <location>
        <begin position="2"/>
        <end position="141"/>
    </location>
</feature>
<dbReference type="AlphaFoldDB" id="A0A2T7BH83"/>
<dbReference type="Proteomes" id="UP000244450">
    <property type="component" value="Unassembled WGS sequence"/>
</dbReference>
<keyword evidence="2" id="KW-0808">Transferase</keyword>
<reference evidence="2 3" key="1">
    <citation type="submission" date="2018-04" db="EMBL/GenBank/DDBJ databases">
        <title>Chitinophaga fuyangensis sp. nov., isolated from soil in a chemical factory.</title>
        <authorList>
            <person name="Chen K."/>
        </authorList>
    </citation>
    <scope>NUCLEOTIDE SEQUENCE [LARGE SCALE GENOMIC DNA]</scope>
    <source>
        <strain evidence="2 3">LY-1</strain>
    </source>
</reference>